<evidence type="ECO:0000256" key="1">
    <source>
        <dbReference type="ARBA" id="ARBA00006360"/>
    </source>
</evidence>
<dbReference type="Gene3D" id="1.20.272.10">
    <property type="match status" value="1"/>
</dbReference>
<dbReference type="NCBIfam" id="NF004046">
    <property type="entry name" value="PRK05563.1"/>
    <property type="match status" value="1"/>
</dbReference>
<comment type="similarity">
    <text evidence="1">Belongs to the DnaX/STICHEL family.</text>
</comment>
<dbReference type="InterPro" id="IPR027417">
    <property type="entry name" value="P-loop_NTPase"/>
</dbReference>
<feature type="region of interest" description="Disordered" evidence="12">
    <location>
        <begin position="396"/>
        <end position="421"/>
    </location>
</feature>
<proteinExistence type="inferred from homology"/>
<comment type="catalytic activity">
    <reaction evidence="11">
        <text>DNA(n) + a 2'-deoxyribonucleoside 5'-triphosphate = DNA(n+1) + diphosphate</text>
        <dbReference type="Rhea" id="RHEA:22508"/>
        <dbReference type="Rhea" id="RHEA-COMP:17339"/>
        <dbReference type="Rhea" id="RHEA-COMP:17340"/>
        <dbReference type="ChEBI" id="CHEBI:33019"/>
        <dbReference type="ChEBI" id="CHEBI:61560"/>
        <dbReference type="ChEBI" id="CHEBI:173112"/>
        <dbReference type="EC" id="2.7.7.7"/>
    </reaction>
</comment>
<dbReference type="Proteomes" id="UP001144204">
    <property type="component" value="Unassembled WGS sequence"/>
</dbReference>
<organism evidence="14 15">
    <name type="scientific">Philodulcilactobacillus myokoensis</name>
    <dbReference type="NCBI Taxonomy" id="2929573"/>
    <lineage>
        <taxon>Bacteria</taxon>
        <taxon>Bacillati</taxon>
        <taxon>Bacillota</taxon>
        <taxon>Bacilli</taxon>
        <taxon>Lactobacillales</taxon>
        <taxon>Lactobacillaceae</taxon>
        <taxon>Philodulcilactobacillus</taxon>
    </lineage>
</organism>
<keyword evidence="8" id="KW-0862">Zinc</keyword>
<dbReference type="FunFam" id="3.40.50.300:FF:000014">
    <property type="entry name" value="DNA polymerase III subunit gamma/tau"/>
    <property type="match status" value="1"/>
</dbReference>
<evidence type="ECO:0000256" key="9">
    <source>
        <dbReference type="ARBA" id="ARBA00022840"/>
    </source>
</evidence>
<reference evidence="14" key="2">
    <citation type="journal article" date="2023" name="PLoS ONE">
        <title>Philodulcilactobacillus myokoensis gen. nov., sp. nov., a fructophilic, acidophilic, and agar-phobic lactic acid bacterium isolated from fermented vegetable extracts.</title>
        <authorList>
            <person name="Kouya T."/>
            <person name="Ishiyama Y."/>
            <person name="Ohashi S."/>
            <person name="Kumakubo R."/>
            <person name="Yamazaki T."/>
            <person name="Otaki T."/>
        </authorList>
    </citation>
    <scope>NUCLEOTIDE SEQUENCE</scope>
    <source>
        <strain evidence="14">WR16-4</strain>
    </source>
</reference>
<evidence type="ECO:0000256" key="12">
    <source>
        <dbReference type="SAM" id="MobiDB-lite"/>
    </source>
</evidence>
<feature type="compositionally biased region" description="Low complexity" evidence="12">
    <location>
        <begin position="546"/>
        <end position="557"/>
    </location>
</feature>
<dbReference type="GO" id="GO:0006261">
    <property type="term" value="P:DNA-templated DNA replication"/>
    <property type="evidence" value="ECO:0007669"/>
    <property type="project" value="TreeGrafter"/>
</dbReference>
<dbReference type="GO" id="GO:0005524">
    <property type="term" value="F:ATP binding"/>
    <property type="evidence" value="ECO:0007669"/>
    <property type="project" value="UniProtKB-KW"/>
</dbReference>
<evidence type="ECO:0000256" key="8">
    <source>
        <dbReference type="ARBA" id="ARBA00022833"/>
    </source>
</evidence>
<dbReference type="Pfam" id="PF22608">
    <property type="entry name" value="DNAX_ATPase_lid"/>
    <property type="match status" value="1"/>
</dbReference>
<feature type="domain" description="AAA+ ATPase" evidence="13">
    <location>
        <begin position="37"/>
        <end position="179"/>
    </location>
</feature>
<dbReference type="RefSeq" id="WP_286136622.1">
    <property type="nucleotide sequence ID" value="NZ_BRPL01000002.1"/>
</dbReference>
<dbReference type="Pfam" id="PF13177">
    <property type="entry name" value="DNA_pol3_delta2"/>
    <property type="match status" value="1"/>
</dbReference>
<dbReference type="NCBIfam" id="TIGR02397">
    <property type="entry name" value="dnaX_nterm"/>
    <property type="match status" value="1"/>
</dbReference>
<dbReference type="PANTHER" id="PTHR11669">
    <property type="entry name" value="REPLICATION FACTOR C / DNA POLYMERASE III GAMMA-TAU SUBUNIT"/>
    <property type="match status" value="1"/>
</dbReference>
<comment type="caution">
    <text evidence="14">The sequence shown here is derived from an EMBL/GenBank/DDBJ whole genome shotgun (WGS) entry which is preliminary data.</text>
</comment>
<dbReference type="GO" id="GO:0003677">
    <property type="term" value="F:DNA binding"/>
    <property type="evidence" value="ECO:0007669"/>
    <property type="project" value="InterPro"/>
</dbReference>
<dbReference type="InterPro" id="IPR022754">
    <property type="entry name" value="DNA_pol_III_gamma-3"/>
</dbReference>
<sequence>MSYRALYRVWRPQRFDEIIGQNVITQTLKNALITNQISHAYLFAGPRGTGKTSAAKILAKAINCPNQKDGEPCNKCAICKAITNGTLNDVIEIDAASNNGVDEIRNVRDKAKYAPTEAKYKVYIIDEVHMLSTGAFNALLKTLEEPPANVVFILATTEPQKIPATIISRTQRFDFKRIRPKDILKQMEHILKSDQIDYDDRALKLIAKSAEGGMRDALSILDESMSYGDDKVTYQSALQVTGSVTQDLLYDYFVEVVDHDTKSALMNVQKILADGKDANRFIEDLINYCQDLLLYKQSPQMIEDHELSVFDDRFKSLVKKVDDRIIYKIIEEVSNIQQQMRFTSHPDVYLEVLTVKLANIKITPKSSDDGNQGLIDQLSGQVKELQSEVKALKKQSIASQSKLTKVNPEHNKPRPVHKERHEQPVKINLEKIYPVLNHATKKDLNRIQNAWQELLPMLKVTQRAIMNVSKPVAASSDGVVVSFEYSFLYRRADSSKELIQALEDGLNRIIGYSPTIVFVPSQKWPTIRKNYITSNYLKQHSDNQNHHNQSSQSSSGDHSSDSNSKSDHSSSDSNDKNDPKNDHENSQPNPIVKKAIDLFGNGIIDVKND</sequence>
<dbReference type="GO" id="GO:0046872">
    <property type="term" value="F:metal ion binding"/>
    <property type="evidence" value="ECO:0007669"/>
    <property type="project" value="UniProtKB-KW"/>
</dbReference>
<gene>
    <name evidence="14" type="primary">dnaX</name>
    <name evidence="14" type="ORF">WR164_11430</name>
</gene>
<feature type="region of interest" description="Disordered" evidence="12">
    <location>
        <begin position="540"/>
        <end position="594"/>
    </location>
</feature>
<dbReference type="GO" id="GO:0009360">
    <property type="term" value="C:DNA polymerase III complex"/>
    <property type="evidence" value="ECO:0007669"/>
    <property type="project" value="InterPro"/>
</dbReference>
<evidence type="ECO:0000256" key="3">
    <source>
        <dbReference type="ARBA" id="ARBA00022679"/>
    </source>
</evidence>
<keyword evidence="5" id="KW-0235">DNA replication</keyword>
<dbReference type="CDD" id="cd00009">
    <property type="entry name" value="AAA"/>
    <property type="match status" value="1"/>
</dbReference>
<dbReference type="FunFam" id="1.10.8.60:FF:000013">
    <property type="entry name" value="DNA polymerase III subunit gamma/tau"/>
    <property type="match status" value="1"/>
</dbReference>
<dbReference type="InterPro" id="IPR003593">
    <property type="entry name" value="AAA+_ATPase"/>
</dbReference>
<evidence type="ECO:0000256" key="5">
    <source>
        <dbReference type="ARBA" id="ARBA00022705"/>
    </source>
</evidence>
<name>A0A9W6B1C8_9LACO</name>
<accession>A0A9W6B1C8</accession>
<evidence type="ECO:0000313" key="14">
    <source>
        <dbReference type="EMBL" id="GLB47164.1"/>
    </source>
</evidence>
<dbReference type="InterPro" id="IPR008921">
    <property type="entry name" value="DNA_pol3_clamp-load_cplx_C"/>
</dbReference>
<feature type="compositionally biased region" description="Basic and acidic residues" evidence="12">
    <location>
        <begin position="558"/>
        <end position="585"/>
    </location>
</feature>
<dbReference type="InterPro" id="IPR001270">
    <property type="entry name" value="ClpA/B"/>
</dbReference>
<dbReference type="Gene3D" id="1.10.8.60">
    <property type="match status" value="1"/>
</dbReference>
<dbReference type="SUPFAM" id="SSF52540">
    <property type="entry name" value="P-loop containing nucleoside triphosphate hydrolases"/>
    <property type="match status" value="1"/>
</dbReference>
<dbReference type="GO" id="GO:0003887">
    <property type="term" value="F:DNA-directed DNA polymerase activity"/>
    <property type="evidence" value="ECO:0007669"/>
    <property type="project" value="UniProtKB-KW"/>
</dbReference>
<dbReference type="InterPro" id="IPR045085">
    <property type="entry name" value="HLD_clamp_pol_III_gamma_tau"/>
</dbReference>
<reference evidence="14" key="1">
    <citation type="submission" date="2022-07" db="EMBL/GenBank/DDBJ databases">
        <authorList>
            <person name="Kouya T."/>
            <person name="Ishiyama Y."/>
        </authorList>
    </citation>
    <scope>NUCLEOTIDE SEQUENCE</scope>
    <source>
        <strain evidence="14">WR16-4</strain>
    </source>
</reference>
<dbReference type="PANTHER" id="PTHR11669:SF0">
    <property type="entry name" value="PROTEIN STICHEL-LIKE 2"/>
    <property type="match status" value="1"/>
</dbReference>
<evidence type="ECO:0000256" key="7">
    <source>
        <dbReference type="ARBA" id="ARBA00022741"/>
    </source>
</evidence>
<dbReference type="SUPFAM" id="SSF48019">
    <property type="entry name" value="post-AAA+ oligomerization domain-like"/>
    <property type="match status" value="1"/>
</dbReference>
<dbReference type="PRINTS" id="PR00300">
    <property type="entry name" value="CLPPROTEASEA"/>
</dbReference>
<dbReference type="Pfam" id="PF12169">
    <property type="entry name" value="DNA_pol3_gamma3"/>
    <property type="match status" value="1"/>
</dbReference>
<evidence type="ECO:0000256" key="6">
    <source>
        <dbReference type="ARBA" id="ARBA00022723"/>
    </source>
</evidence>
<evidence type="ECO:0000256" key="4">
    <source>
        <dbReference type="ARBA" id="ARBA00022695"/>
    </source>
</evidence>
<dbReference type="InterPro" id="IPR050238">
    <property type="entry name" value="DNA_Rep/Repair_Clamp_Loader"/>
</dbReference>
<dbReference type="SMART" id="SM00382">
    <property type="entry name" value="AAA"/>
    <property type="match status" value="1"/>
</dbReference>
<evidence type="ECO:0000313" key="15">
    <source>
        <dbReference type="Proteomes" id="UP001144204"/>
    </source>
</evidence>
<keyword evidence="10" id="KW-0239">DNA-directed DNA polymerase</keyword>
<evidence type="ECO:0000256" key="10">
    <source>
        <dbReference type="ARBA" id="ARBA00022932"/>
    </source>
</evidence>
<dbReference type="InterPro" id="IPR012763">
    <property type="entry name" value="DNA_pol_III_sug/sutau_N"/>
</dbReference>
<protein>
    <recommendedName>
        <fullName evidence="2">DNA-directed DNA polymerase</fullName>
        <ecNumber evidence="2">2.7.7.7</ecNumber>
    </recommendedName>
</protein>
<dbReference type="AlphaFoldDB" id="A0A9W6B1C8"/>
<dbReference type="EMBL" id="BRPL01000002">
    <property type="protein sequence ID" value="GLB47164.1"/>
    <property type="molecule type" value="Genomic_DNA"/>
</dbReference>
<keyword evidence="6" id="KW-0479">Metal-binding</keyword>
<keyword evidence="4" id="KW-0548">Nucleotidyltransferase</keyword>
<dbReference type="EC" id="2.7.7.7" evidence="2"/>
<evidence type="ECO:0000256" key="11">
    <source>
        <dbReference type="ARBA" id="ARBA00049244"/>
    </source>
</evidence>
<dbReference type="Gene3D" id="3.40.50.300">
    <property type="entry name" value="P-loop containing nucleotide triphosphate hydrolases"/>
    <property type="match status" value="1"/>
</dbReference>
<keyword evidence="7" id="KW-0547">Nucleotide-binding</keyword>
<evidence type="ECO:0000259" key="13">
    <source>
        <dbReference type="SMART" id="SM00382"/>
    </source>
</evidence>
<keyword evidence="9" id="KW-0067">ATP-binding</keyword>
<dbReference type="CDD" id="cd18137">
    <property type="entry name" value="HLD_clamp_pol_III_gamma_tau"/>
    <property type="match status" value="1"/>
</dbReference>
<keyword evidence="15" id="KW-1185">Reference proteome</keyword>
<keyword evidence="3" id="KW-0808">Transferase</keyword>
<evidence type="ECO:0000256" key="2">
    <source>
        <dbReference type="ARBA" id="ARBA00012417"/>
    </source>
</evidence>